<gene>
    <name evidence="3" type="ORF">EV378_4206</name>
</gene>
<evidence type="ECO:0000313" key="3">
    <source>
        <dbReference type="EMBL" id="TCK20255.1"/>
    </source>
</evidence>
<proteinExistence type="predicted"/>
<evidence type="ECO:0000313" key="4">
    <source>
        <dbReference type="Proteomes" id="UP000295560"/>
    </source>
</evidence>
<dbReference type="Proteomes" id="UP000295560">
    <property type="component" value="Unassembled WGS sequence"/>
</dbReference>
<evidence type="ECO:0000256" key="1">
    <source>
        <dbReference type="SAM" id="MobiDB-lite"/>
    </source>
</evidence>
<protein>
    <submittedName>
        <fullName evidence="3">Uncharacterized protein</fullName>
    </submittedName>
</protein>
<dbReference type="EMBL" id="SMFZ01000002">
    <property type="protein sequence ID" value="TCK20255.1"/>
    <property type="molecule type" value="Genomic_DNA"/>
</dbReference>
<accession>A0A4R1HII3</accession>
<keyword evidence="2" id="KW-0812">Transmembrane</keyword>
<keyword evidence="2" id="KW-1133">Transmembrane helix</keyword>
<feature type="transmembrane region" description="Helical" evidence="2">
    <location>
        <begin position="90"/>
        <end position="111"/>
    </location>
</feature>
<organism evidence="3 4">
    <name type="scientific">Pseudonocardia endophytica</name>
    <dbReference type="NCBI Taxonomy" id="401976"/>
    <lineage>
        <taxon>Bacteria</taxon>
        <taxon>Bacillati</taxon>
        <taxon>Actinomycetota</taxon>
        <taxon>Actinomycetes</taxon>
        <taxon>Pseudonocardiales</taxon>
        <taxon>Pseudonocardiaceae</taxon>
        <taxon>Pseudonocardia</taxon>
    </lineage>
</organism>
<comment type="caution">
    <text evidence="3">The sequence shown here is derived from an EMBL/GenBank/DDBJ whole genome shotgun (WGS) entry which is preliminary data.</text>
</comment>
<sequence>MTQTTPSGPRHARFEELEPPTTAIPTVVPGEFTDDSTQVIPVIPVQRTSSPGHAPVPRVYPVPDVFPPLQPAGLHPVATVPTTPKARRRILPAVLAGMTALLLAAGVAVGVTGATSADLTGSSISGTP</sequence>
<reference evidence="3 4" key="1">
    <citation type="submission" date="2019-03" db="EMBL/GenBank/DDBJ databases">
        <title>Sequencing the genomes of 1000 actinobacteria strains.</title>
        <authorList>
            <person name="Klenk H.-P."/>
        </authorList>
    </citation>
    <scope>NUCLEOTIDE SEQUENCE [LARGE SCALE GENOMIC DNA]</scope>
    <source>
        <strain evidence="3 4">DSM 44969</strain>
    </source>
</reference>
<dbReference type="AlphaFoldDB" id="A0A4R1HII3"/>
<evidence type="ECO:0000256" key="2">
    <source>
        <dbReference type="SAM" id="Phobius"/>
    </source>
</evidence>
<dbReference type="RefSeq" id="WP_132428873.1">
    <property type="nucleotide sequence ID" value="NZ_SMFZ01000002.1"/>
</dbReference>
<keyword evidence="2" id="KW-0472">Membrane</keyword>
<name>A0A4R1HII3_PSEEN</name>
<feature type="region of interest" description="Disordered" evidence="1">
    <location>
        <begin position="1"/>
        <end position="20"/>
    </location>
</feature>
<keyword evidence="4" id="KW-1185">Reference proteome</keyword>